<dbReference type="InterPro" id="IPR036890">
    <property type="entry name" value="HATPase_C_sf"/>
</dbReference>
<dbReference type="AlphaFoldDB" id="A0A3D8J1K6"/>
<dbReference type="Pfam" id="PF13589">
    <property type="entry name" value="HATPase_c_3"/>
    <property type="match status" value="1"/>
</dbReference>
<evidence type="ECO:0008006" key="4">
    <source>
        <dbReference type="Google" id="ProtNLM"/>
    </source>
</evidence>
<gene>
    <name evidence="2" type="ORF">CQA58_03080</name>
</gene>
<feature type="coiled-coil region" evidence="1">
    <location>
        <begin position="334"/>
        <end position="376"/>
    </location>
</feature>
<proteinExistence type="predicted"/>
<organism evidence="2 3">
    <name type="scientific">Helicobacter brantae</name>
    <dbReference type="NCBI Taxonomy" id="375927"/>
    <lineage>
        <taxon>Bacteria</taxon>
        <taxon>Pseudomonadati</taxon>
        <taxon>Campylobacterota</taxon>
        <taxon>Epsilonproteobacteria</taxon>
        <taxon>Campylobacterales</taxon>
        <taxon>Helicobacteraceae</taxon>
        <taxon>Helicobacter</taxon>
    </lineage>
</organism>
<evidence type="ECO:0000313" key="2">
    <source>
        <dbReference type="EMBL" id="RDU71110.1"/>
    </source>
</evidence>
<evidence type="ECO:0000256" key="1">
    <source>
        <dbReference type="SAM" id="Coils"/>
    </source>
</evidence>
<keyword evidence="1" id="KW-0175">Coiled coil</keyword>
<dbReference type="Proteomes" id="UP000257045">
    <property type="component" value="Unassembled WGS sequence"/>
</dbReference>
<dbReference type="SUPFAM" id="SSF55874">
    <property type="entry name" value="ATPase domain of HSP90 chaperone/DNA topoisomerase II/histidine kinase"/>
    <property type="match status" value="1"/>
</dbReference>
<reference evidence="2 3" key="1">
    <citation type="submission" date="2018-04" db="EMBL/GenBank/DDBJ databases">
        <title>Novel Campyloabacter and Helicobacter Species and Strains.</title>
        <authorList>
            <person name="Mannion A.J."/>
            <person name="Shen Z."/>
            <person name="Fox J.G."/>
        </authorList>
    </citation>
    <scope>NUCLEOTIDE SEQUENCE [LARGE SCALE GENOMIC DNA]</scope>
    <source>
        <strain evidence="2 3">MIT 04-9366</strain>
    </source>
</reference>
<name>A0A3D8J1K6_9HELI</name>
<dbReference type="OrthoDB" id="2041081at2"/>
<keyword evidence="3" id="KW-1185">Reference proteome</keyword>
<protein>
    <recommendedName>
        <fullName evidence="4">ATP-binding protein</fullName>
    </recommendedName>
</protein>
<evidence type="ECO:0000313" key="3">
    <source>
        <dbReference type="Proteomes" id="UP000257045"/>
    </source>
</evidence>
<sequence>MMPIKNQNQLYIKLPSKIITKLGGALYGGFIPAICETISNSYDADATLVTIQFFTDKDNKYGVSIEDNGVGMNWDTLKNSFFEAGKNRRMTDQGKTQKGRFVTGKKGLGKFALFGFCKELYIETSDGKNINAFSINISDLDKFDNTEYPLKPTIYNQISKDEKSYTKIILKDLLKKYRGLESIDSLARRINYVFQDQHDEFLIKLITPNGVEMLNQTNRQAIVRGDKDDDQRIIYEIPASLSTQDELNKIKLDEKDIEFINKKKIKGFLVARKKTTKEAEQKGVAIFSRGKICQDPSYFDIQQTNSYGYAHLYGELEIDFLDESDDKDYISTNRKEIEWDKDEMMERLRNLINKILKRYGSAYDRDKKQLEEKELEKKSKQLGIDSRWPDKYRLDEQTKTLLNEVTKMLLKKTKDKSDKHHEEKLKRNIALLQGLAMQKSLLNNQYVQNIAKQHSSIKNFYDEALQALALEDFETVIIKANAIRDGVRECFPNVYKVFTSAIIQYTELFGQNVKGALRSLLQPLQSFSQEKDNPIEELRSNTKTAHNTQKNIDILKHKYIAELVLNYVFMYAGFVLGNAELFSQSPDSLVEGQHSQSGEQ</sequence>
<dbReference type="EMBL" id="NXLV01000004">
    <property type="protein sequence ID" value="RDU71110.1"/>
    <property type="molecule type" value="Genomic_DNA"/>
</dbReference>
<dbReference type="Gene3D" id="3.30.565.10">
    <property type="entry name" value="Histidine kinase-like ATPase, C-terminal domain"/>
    <property type="match status" value="1"/>
</dbReference>
<comment type="caution">
    <text evidence="2">The sequence shown here is derived from an EMBL/GenBank/DDBJ whole genome shotgun (WGS) entry which is preliminary data.</text>
</comment>
<accession>A0A3D8J1K6</accession>